<evidence type="ECO:0000313" key="3">
    <source>
        <dbReference type="Proteomes" id="UP000271974"/>
    </source>
</evidence>
<dbReference type="Proteomes" id="UP000271974">
    <property type="component" value="Unassembled WGS sequence"/>
</dbReference>
<protein>
    <submittedName>
        <fullName evidence="2">Uncharacterized protein</fullName>
    </submittedName>
</protein>
<feature type="region of interest" description="Disordered" evidence="1">
    <location>
        <begin position="81"/>
        <end position="137"/>
    </location>
</feature>
<keyword evidence="3" id="KW-1185">Reference proteome</keyword>
<feature type="compositionally biased region" description="Low complexity" evidence="1">
    <location>
        <begin position="90"/>
        <end position="104"/>
    </location>
</feature>
<dbReference type="OrthoDB" id="6200542at2759"/>
<dbReference type="EMBL" id="RQTK01000223">
    <property type="protein sequence ID" value="RUS83966.1"/>
    <property type="molecule type" value="Genomic_DNA"/>
</dbReference>
<evidence type="ECO:0000313" key="2">
    <source>
        <dbReference type="EMBL" id="RUS83966.1"/>
    </source>
</evidence>
<comment type="caution">
    <text evidence="2">The sequence shown here is derived from an EMBL/GenBank/DDBJ whole genome shotgun (WGS) entry which is preliminary data.</text>
</comment>
<accession>A0A433TR54</accession>
<dbReference type="AlphaFoldDB" id="A0A433TR54"/>
<evidence type="ECO:0000256" key="1">
    <source>
        <dbReference type="SAM" id="MobiDB-lite"/>
    </source>
</evidence>
<organism evidence="2 3">
    <name type="scientific">Elysia chlorotica</name>
    <name type="common">Eastern emerald elysia</name>
    <name type="synonym">Sea slug</name>
    <dbReference type="NCBI Taxonomy" id="188477"/>
    <lineage>
        <taxon>Eukaryota</taxon>
        <taxon>Metazoa</taxon>
        <taxon>Spiralia</taxon>
        <taxon>Lophotrochozoa</taxon>
        <taxon>Mollusca</taxon>
        <taxon>Gastropoda</taxon>
        <taxon>Heterobranchia</taxon>
        <taxon>Euthyneura</taxon>
        <taxon>Panpulmonata</taxon>
        <taxon>Sacoglossa</taxon>
        <taxon>Placobranchoidea</taxon>
        <taxon>Plakobranchidae</taxon>
        <taxon>Elysia</taxon>
    </lineage>
</organism>
<sequence>MQRPRYSFSFPLQIFHYDCPYKDIIKAQCRPVSAGTFPEQYPDGGIFSQTYWHDGRFLRVPCDRSGIVCVDSDQKWAHLQAGRTRDTEVVESNESTESTESTNSGPSWPMLSQDLTPDTEGTGSSESNSSEYSKDGWPSPCDDYEVRFLCDLTEDIKPQPCIYLEKTSAVSLLSVLLFSFFRMCLKYFTNMSSCIVGIMS</sequence>
<gene>
    <name evidence="2" type="ORF">EGW08_008272</name>
</gene>
<proteinExistence type="predicted"/>
<feature type="compositionally biased region" description="Polar residues" evidence="1">
    <location>
        <begin position="113"/>
        <end position="123"/>
    </location>
</feature>
<reference evidence="2 3" key="1">
    <citation type="submission" date="2019-01" db="EMBL/GenBank/DDBJ databases">
        <title>A draft genome assembly of the solar-powered sea slug Elysia chlorotica.</title>
        <authorList>
            <person name="Cai H."/>
            <person name="Li Q."/>
            <person name="Fang X."/>
            <person name="Li J."/>
            <person name="Curtis N.E."/>
            <person name="Altenburger A."/>
            <person name="Shibata T."/>
            <person name="Feng M."/>
            <person name="Maeda T."/>
            <person name="Schwartz J.A."/>
            <person name="Shigenobu S."/>
            <person name="Lundholm N."/>
            <person name="Nishiyama T."/>
            <person name="Yang H."/>
            <person name="Hasebe M."/>
            <person name="Li S."/>
            <person name="Pierce S.K."/>
            <person name="Wang J."/>
        </authorList>
    </citation>
    <scope>NUCLEOTIDE SEQUENCE [LARGE SCALE GENOMIC DNA]</scope>
    <source>
        <strain evidence="2">EC2010</strain>
        <tissue evidence="2">Whole organism of an adult</tissue>
    </source>
</reference>
<name>A0A433TR54_ELYCH</name>